<feature type="region of interest" description="Disordered" evidence="1">
    <location>
        <begin position="51"/>
        <end position="73"/>
    </location>
</feature>
<dbReference type="AlphaFoldDB" id="A0A810Q9Y9"/>
<feature type="compositionally biased region" description="Basic and acidic residues" evidence="1">
    <location>
        <begin position="64"/>
        <end position="73"/>
    </location>
</feature>
<organism evidence="2 3">
    <name type="scientific">Pusillibacter faecalis</name>
    <dbReference type="NCBI Taxonomy" id="2714358"/>
    <lineage>
        <taxon>Bacteria</taxon>
        <taxon>Bacillati</taxon>
        <taxon>Bacillota</taxon>
        <taxon>Clostridia</taxon>
        <taxon>Eubacteriales</taxon>
        <taxon>Oscillospiraceae</taxon>
        <taxon>Pusillibacter</taxon>
    </lineage>
</organism>
<evidence type="ECO:0000313" key="2">
    <source>
        <dbReference type="EMBL" id="BCK83425.1"/>
    </source>
</evidence>
<dbReference type="RefSeq" id="WP_213542681.1">
    <property type="nucleotide sequence ID" value="NZ_AP023420.1"/>
</dbReference>
<evidence type="ECO:0000313" key="3">
    <source>
        <dbReference type="Proteomes" id="UP000679848"/>
    </source>
</evidence>
<evidence type="ECO:0000256" key="1">
    <source>
        <dbReference type="SAM" id="MobiDB-lite"/>
    </source>
</evidence>
<gene>
    <name evidence="2" type="ORF">MM59RIKEN_07440</name>
</gene>
<dbReference type="KEGG" id="pfaa:MM59RIKEN_07440"/>
<dbReference type="Proteomes" id="UP000679848">
    <property type="component" value="Chromosome"/>
</dbReference>
<keyword evidence="3" id="KW-1185">Reference proteome</keyword>
<dbReference type="EMBL" id="AP023420">
    <property type="protein sequence ID" value="BCK83425.1"/>
    <property type="molecule type" value="Genomic_DNA"/>
</dbReference>
<proteinExistence type="predicted"/>
<accession>A0A810Q9Y9</accession>
<reference evidence="2" key="1">
    <citation type="submission" date="2020-09" db="EMBL/GenBank/DDBJ databases">
        <title>New species isolated from human feces.</title>
        <authorList>
            <person name="Kitahara M."/>
            <person name="Shigeno Y."/>
            <person name="Shime M."/>
            <person name="Matsumoto Y."/>
            <person name="Nakamura S."/>
            <person name="Motooka D."/>
            <person name="Fukuoka S."/>
            <person name="Nishikawa H."/>
            <person name="Benno Y."/>
        </authorList>
    </citation>
    <scope>NUCLEOTIDE SEQUENCE</scope>
    <source>
        <strain evidence="2">MM59</strain>
    </source>
</reference>
<sequence length="111" mass="12670">MVEAARKANKLWMQRENSKAHLLGMYIYEALCDVSPVLQAFAKKGTKPIPYRTRPYDIGNESKPQAEKDQEAENERLKAQLFFRNWARATKKHFQASKSGNNKTAPETGTV</sequence>
<protein>
    <submittedName>
        <fullName evidence="2">Uncharacterized protein</fullName>
    </submittedName>
</protein>
<name>A0A810Q9Y9_9FIRM</name>